<dbReference type="AlphaFoldDB" id="A0A0M6ZF23"/>
<evidence type="ECO:0000313" key="4">
    <source>
        <dbReference type="Proteomes" id="UP000049983"/>
    </source>
</evidence>
<dbReference type="InterPro" id="IPR000782">
    <property type="entry name" value="FAS1_domain"/>
</dbReference>
<dbReference type="PANTHER" id="PTHR10900">
    <property type="entry name" value="PERIOSTIN-RELATED"/>
    <property type="match status" value="1"/>
</dbReference>
<dbReference type="Proteomes" id="UP000049983">
    <property type="component" value="Unassembled WGS sequence"/>
</dbReference>
<gene>
    <name evidence="3" type="primary">apxIA_1</name>
    <name evidence="3" type="ORF">LA5096_01698</name>
</gene>
<evidence type="ECO:0000313" key="3">
    <source>
        <dbReference type="EMBL" id="CTQ68161.1"/>
    </source>
</evidence>
<dbReference type="InterPro" id="IPR050904">
    <property type="entry name" value="Adhesion/Biosynth-related"/>
</dbReference>
<dbReference type="GeneID" id="97673684"/>
<dbReference type="GO" id="GO:0005509">
    <property type="term" value="F:calcium ion binding"/>
    <property type="evidence" value="ECO:0007669"/>
    <property type="project" value="InterPro"/>
</dbReference>
<dbReference type="Pfam" id="PF02469">
    <property type="entry name" value="Fasciclin"/>
    <property type="match status" value="1"/>
</dbReference>
<dbReference type="PRINTS" id="PR00313">
    <property type="entry name" value="CABNDNGRPT"/>
</dbReference>
<dbReference type="SUPFAM" id="SSF82153">
    <property type="entry name" value="FAS1 domain"/>
    <property type="match status" value="1"/>
</dbReference>
<dbReference type="PROSITE" id="PS50213">
    <property type="entry name" value="FAS1"/>
    <property type="match status" value="1"/>
</dbReference>
<accession>A0A0M6ZF23</accession>
<dbReference type="InterPro" id="IPR036378">
    <property type="entry name" value="FAS1_dom_sf"/>
</dbReference>
<dbReference type="Pfam" id="PF00353">
    <property type="entry name" value="HemolysinCabind"/>
    <property type="match status" value="2"/>
</dbReference>
<dbReference type="SMART" id="SM00554">
    <property type="entry name" value="FAS1"/>
    <property type="match status" value="1"/>
</dbReference>
<dbReference type="InterPro" id="IPR018511">
    <property type="entry name" value="Hemolysin-typ_Ca-bd_CS"/>
</dbReference>
<dbReference type="PROSITE" id="PS00330">
    <property type="entry name" value="HEMOLYSIN_CALCIUM"/>
    <property type="match status" value="1"/>
</dbReference>
<feature type="region of interest" description="Disordered" evidence="1">
    <location>
        <begin position="117"/>
        <end position="146"/>
    </location>
</feature>
<organism evidence="3 4">
    <name type="scientific">Roseibium album</name>
    <dbReference type="NCBI Taxonomy" id="311410"/>
    <lineage>
        <taxon>Bacteria</taxon>
        <taxon>Pseudomonadati</taxon>
        <taxon>Pseudomonadota</taxon>
        <taxon>Alphaproteobacteria</taxon>
        <taxon>Hyphomicrobiales</taxon>
        <taxon>Stappiaceae</taxon>
        <taxon>Roseibium</taxon>
    </lineage>
</organism>
<dbReference type="EMBL" id="CXWC01000003">
    <property type="protein sequence ID" value="CTQ68161.1"/>
    <property type="molecule type" value="Genomic_DNA"/>
</dbReference>
<evidence type="ECO:0000256" key="1">
    <source>
        <dbReference type="SAM" id="MobiDB-lite"/>
    </source>
</evidence>
<proteinExistence type="predicted"/>
<dbReference type="OrthoDB" id="7624131at2"/>
<dbReference type="InterPro" id="IPR011049">
    <property type="entry name" value="Serralysin-like_metalloprot_C"/>
</dbReference>
<dbReference type="InterPro" id="IPR001343">
    <property type="entry name" value="Hemolysn_Ca-bd"/>
</dbReference>
<keyword evidence="4" id="KW-1185">Reference proteome</keyword>
<name>A0A0M6ZF23_9HYPH</name>
<dbReference type="SUPFAM" id="SSF51120">
    <property type="entry name" value="beta-Roll"/>
    <property type="match status" value="1"/>
</dbReference>
<dbReference type="GO" id="GO:0005615">
    <property type="term" value="C:extracellular space"/>
    <property type="evidence" value="ECO:0007669"/>
    <property type="project" value="TreeGrafter"/>
</dbReference>
<evidence type="ECO:0000259" key="2">
    <source>
        <dbReference type="PROSITE" id="PS50213"/>
    </source>
</evidence>
<feature type="domain" description="FAS1" evidence="2">
    <location>
        <begin position="3"/>
        <end position="168"/>
    </location>
</feature>
<dbReference type="Gene3D" id="2.150.10.10">
    <property type="entry name" value="Serralysin-like metalloprotease, C-terminal"/>
    <property type="match status" value="1"/>
</dbReference>
<dbReference type="RefSeq" id="WP_055119421.1">
    <property type="nucleotide sequence ID" value="NZ_CXWA01000007.1"/>
</dbReference>
<dbReference type="STRING" id="311410.LA5095_04719"/>
<sequence length="396" mass="40443">MPTNTILDIASGSSDFEILTAALGAFPDLANAAGDKNASLTVFAPTDQAFLNLANALDPSVGSDESKVVPALIAASELLSPSDDPTSFLKSVLTYHIAGDALDGSAVAGSNTVETLSGETIKPDSSHGGLSLGDKDPGFADPAVTNPAGSENGIVAENGIIHVIDNVLLPYDITFAKGGFLFTGRGPDAVIGSDHFDFISLGKGDDIANGLGGHDIIFGGRGSDLVKGGDGNDYLFGGRGKDTLEGGADNDYLNGGRGKDILVGEEGNDFLVGGRSADSFVFNPFREGEGHDVVADFNAKRDKLVLDLRDGDPVVLDAIAATGDPGLQFTDLLEFDTDPVADGLQAAVSLGASGDGDLLITHLTGTIELNGIPSGVDPAALLPAIEFLVNDDPFSV</sequence>
<dbReference type="Gene3D" id="2.30.180.10">
    <property type="entry name" value="FAS1 domain"/>
    <property type="match status" value="1"/>
</dbReference>
<dbReference type="PANTHER" id="PTHR10900:SF77">
    <property type="entry name" value="FI19380P1"/>
    <property type="match status" value="1"/>
</dbReference>
<reference evidence="4" key="1">
    <citation type="submission" date="2015-07" db="EMBL/GenBank/DDBJ databases">
        <authorList>
            <person name="Rodrigo-Torres Lidia"/>
            <person name="Arahal R.David."/>
        </authorList>
    </citation>
    <scope>NUCLEOTIDE SEQUENCE [LARGE SCALE GENOMIC DNA]</scope>
    <source>
        <strain evidence="4">CECT 5096</strain>
    </source>
</reference>
<protein>
    <submittedName>
        <fullName evidence="3">Hemolysin IA</fullName>
    </submittedName>
</protein>